<protein>
    <submittedName>
        <fullName evidence="1">Uncharacterized protein</fullName>
    </submittedName>
</protein>
<dbReference type="GeneID" id="3238938"/>
<sequence>MFDQYAIIMHERLDLIYMVLNEWPARAEVLLMNLVEKIIEQFEFSSPIVRINDVPTRLIRYSPPGGVYYVFERVAKKEIIGAYAYDIVVPEDGGAIRLEITSGSTLSPAIWSPPPLQRTVGHVDQIYRYFCSLKLRRRVLSVLNSNKNSANQHRSWLKRYVDNYHMVRVIL</sequence>
<dbReference type="EMBL" id="AJ632314">
    <property type="protein sequence ID" value="CAG17433.1"/>
    <property type="molecule type" value="Genomic_DNA"/>
</dbReference>
<reference evidence="1 2" key="1">
    <citation type="journal article" date="2004" name="Science">
        <title>Genome sequence of a polydnavirus: insights into symbiotic virus evolution.</title>
        <authorList>
            <person name="Espagne E."/>
            <person name="Dupuy C."/>
            <person name="Huguet E."/>
            <person name="Cattolico L."/>
            <person name="Provost B."/>
            <person name="Martins N."/>
            <person name="Poirie M."/>
            <person name="Periquet G."/>
            <person name="Drezen J.M."/>
        </authorList>
    </citation>
    <scope>NUCLEOTIDE SEQUENCE [LARGE SCALE GENOMIC DNA]</scope>
</reference>
<dbReference type="RefSeq" id="YP_184811.1">
    <property type="nucleotide sequence ID" value="NC_006643.1"/>
</dbReference>
<accession>Q5ZP23</accession>
<gene>
    <name evidence="1" type="ORF">CcBV_2-11.1</name>
</gene>
<evidence type="ECO:0000313" key="2">
    <source>
        <dbReference type="Proteomes" id="UP000203537"/>
    </source>
</evidence>
<dbReference type="Proteomes" id="UP000203537">
    <property type="component" value="Genome"/>
</dbReference>
<organism evidence="1 2">
    <name type="scientific">Bracoviriform congregatae</name>
    <dbReference type="NCBI Taxonomy" id="39640"/>
    <lineage>
        <taxon>Viruses</taxon>
        <taxon>Viruses incertae sedis</taxon>
        <taxon>Polydnaviriformidae</taxon>
        <taxon>Bracoviriform</taxon>
    </lineage>
</organism>
<name>Q5ZP23_9VIRU</name>
<proteinExistence type="predicted"/>
<dbReference type="KEGG" id="vg:3238938"/>
<evidence type="ECO:0000313" key="1">
    <source>
        <dbReference type="EMBL" id="CAG17433.1"/>
    </source>
</evidence>